<protein>
    <submittedName>
        <fullName evidence="2">Uncharacterized protein</fullName>
    </submittedName>
</protein>
<evidence type="ECO:0000256" key="1">
    <source>
        <dbReference type="SAM" id="MobiDB-lite"/>
    </source>
</evidence>
<evidence type="ECO:0000313" key="2">
    <source>
        <dbReference type="EMBL" id="OAH12669.1"/>
    </source>
</evidence>
<feature type="region of interest" description="Disordered" evidence="1">
    <location>
        <begin position="85"/>
        <end position="186"/>
    </location>
</feature>
<comment type="caution">
    <text evidence="2">The sequence shown here is derived from an EMBL/GenBank/DDBJ whole genome shotgun (WGS) entry which is preliminary data.</text>
</comment>
<dbReference type="STRING" id="1716141.STSP_40150"/>
<gene>
    <name evidence="2" type="ORF">STSP_40150</name>
</gene>
<proteinExistence type="predicted"/>
<accession>A0A177HPY7</accession>
<organism evidence="2 3">
    <name type="scientific">Streptomyces jeddahensis</name>
    <dbReference type="NCBI Taxonomy" id="1716141"/>
    <lineage>
        <taxon>Bacteria</taxon>
        <taxon>Bacillati</taxon>
        <taxon>Actinomycetota</taxon>
        <taxon>Actinomycetes</taxon>
        <taxon>Kitasatosporales</taxon>
        <taxon>Streptomycetaceae</taxon>
        <taxon>Streptomyces</taxon>
    </lineage>
</organism>
<evidence type="ECO:0000313" key="3">
    <source>
        <dbReference type="Proteomes" id="UP000077381"/>
    </source>
</evidence>
<sequence length="186" mass="19659">MNNGQVAMAFTSGYLMGRSHRMRWALALASAAAGRRLAAGHSPLDTKKLMGSEVGKLTEDFRSQLMAAGRQAAVAAVSQRMDALSDRLEERTSALRTPGGGGKAEKSKARDTEQAEKSGPGPELAEEAGLGQVEKTARQQAKKTRPADEVRRVKHAVGDTAGKPAGRTAKAVKKVATKGTHRRSQG</sequence>
<feature type="compositionally biased region" description="Basic and acidic residues" evidence="1">
    <location>
        <begin position="103"/>
        <end position="116"/>
    </location>
</feature>
<dbReference type="EMBL" id="LOHS01000088">
    <property type="protein sequence ID" value="OAH12669.1"/>
    <property type="molecule type" value="Genomic_DNA"/>
</dbReference>
<reference evidence="2 3" key="1">
    <citation type="submission" date="2015-12" db="EMBL/GenBank/DDBJ databases">
        <title>Genome sequence of Streptomyces sp. G25.</title>
        <authorList>
            <person name="Poehlein A."/>
            <person name="Roettig A."/>
            <person name="Hiessl S."/>
            <person name="Hauschild P."/>
            <person name="Schauer J."/>
            <person name="Madkour M.H."/>
            <person name="Al-Ansari A.M."/>
            <person name="Almakishah N.H."/>
            <person name="Steinbuechel A."/>
            <person name="Daniel R."/>
        </authorList>
    </citation>
    <scope>NUCLEOTIDE SEQUENCE [LARGE SCALE GENOMIC DNA]</scope>
    <source>
        <strain evidence="3">G25(2015)</strain>
    </source>
</reference>
<dbReference type="OrthoDB" id="4336147at2"/>
<dbReference type="RefSeq" id="WP_067279637.1">
    <property type="nucleotide sequence ID" value="NZ_LOHS01000088.1"/>
</dbReference>
<keyword evidence="3" id="KW-1185">Reference proteome</keyword>
<dbReference type="Proteomes" id="UP000077381">
    <property type="component" value="Unassembled WGS sequence"/>
</dbReference>
<dbReference type="PATRIC" id="fig|1716141.3.peg.4224"/>
<feature type="compositionally biased region" description="Basic residues" evidence="1">
    <location>
        <begin position="170"/>
        <end position="186"/>
    </location>
</feature>
<name>A0A177HPY7_9ACTN</name>
<dbReference type="AlphaFoldDB" id="A0A177HPY7"/>